<organism evidence="5">
    <name type="scientific">Tuwongella immobilis</name>
    <dbReference type="NCBI Taxonomy" id="692036"/>
    <lineage>
        <taxon>Bacteria</taxon>
        <taxon>Pseudomonadati</taxon>
        <taxon>Planctomycetota</taxon>
        <taxon>Planctomycetia</taxon>
        <taxon>Gemmatales</taxon>
        <taxon>Gemmataceae</taxon>
        <taxon>Tuwongella</taxon>
    </lineage>
</organism>
<feature type="compositionally biased region" description="Basic and acidic residues" evidence="2">
    <location>
        <begin position="269"/>
        <end position="281"/>
    </location>
</feature>
<dbReference type="RefSeq" id="WP_162656515.1">
    <property type="nucleotide sequence ID" value="NZ_LR593887.1"/>
</dbReference>
<dbReference type="Proteomes" id="UP000464378">
    <property type="component" value="Chromosome"/>
</dbReference>
<dbReference type="Gene3D" id="3.10.560.10">
    <property type="entry name" value="Outer membrane lipoprotein wza domain like"/>
    <property type="match status" value="1"/>
</dbReference>
<gene>
    <name evidence="5" type="ORF">GMBLW1_26620</name>
</gene>
<proteinExistence type="predicted"/>
<dbReference type="PANTHER" id="PTHR33619:SF3">
    <property type="entry name" value="POLYSACCHARIDE EXPORT PROTEIN GFCE-RELATED"/>
    <property type="match status" value="1"/>
</dbReference>
<dbReference type="InterPro" id="IPR019554">
    <property type="entry name" value="Soluble_ligand-bd"/>
</dbReference>
<keyword evidence="6" id="KW-1185">Reference proteome</keyword>
<evidence type="ECO:0000313" key="5">
    <source>
        <dbReference type="EMBL" id="VIP01298.1"/>
    </source>
</evidence>
<evidence type="ECO:0000256" key="2">
    <source>
        <dbReference type="SAM" id="MobiDB-lite"/>
    </source>
</evidence>
<feature type="domain" description="Soluble ligand binding" evidence="4">
    <location>
        <begin position="153"/>
        <end position="204"/>
    </location>
</feature>
<accession>A0A6C2YID4</accession>
<evidence type="ECO:0000313" key="6">
    <source>
        <dbReference type="Proteomes" id="UP000464378"/>
    </source>
</evidence>
<dbReference type="Pfam" id="PF10531">
    <property type="entry name" value="SLBB"/>
    <property type="match status" value="1"/>
</dbReference>
<dbReference type="InterPro" id="IPR003715">
    <property type="entry name" value="Poly_export_N"/>
</dbReference>
<dbReference type="Pfam" id="PF02563">
    <property type="entry name" value="Poly_export"/>
    <property type="match status" value="1"/>
</dbReference>
<name>A0A6C2YID4_9BACT</name>
<dbReference type="PANTHER" id="PTHR33619">
    <property type="entry name" value="POLYSACCHARIDE EXPORT PROTEIN GFCE-RELATED"/>
    <property type="match status" value="1"/>
</dbReference>
<protein>
    <submittedName>
        <fullName evidence="5">Uncharacterized protein</fullName>
    </submittedName>
</protein>
<evidence type="ECO:0000259" key="4">
    <source>
        <dbReference type="Pfam" id="PF10531"/>
    </source>
</evidence>
<dbReference type="AlphaFoldDB" id="A0A6C2YID4"/>
<evidence type="ECO:0000259" key="3">
    <source>
        <dbReference type="Pfam" id="PF02563"/>
    </source>
</evidence>
<dbReference type="EMBL" id="LR593887">
    <property type="protein sequence ID" value="VTR98022.1"/>
    <property type="molecule type" value="Genomic_DNA"/>
</dbReference>
<dbReference type="GO" id="GO:0015159">
    <property type="term" value="F:polysaccharide transmembrane transporter activity"/>
    <property type="evidence" value="ECO:0007669"/>
    <property type="project" value="InterPro"/>
</dbReference>
<feature type="region of interest" description="Disordered" evidence="2">
    <location>
        <begin position="246"/>
        <end position="376"/>
    </location>
</feature>
<dbReference type="KEGG" id="tim:GMBLW1_26620"/>
<dbReference type="InParanoid" id="A0A6C2YID4"/>
<feature type="domain" description="Polysaccharide export protein N-terminal" evidence="3">
    <location>
        <begin position="64"/>
        <end position="128"/>
    </location>
</feature>
<dbReference type="FunCoup" id="A0A6C2YID4">
    <property type="interactions" value="67"/>
</dbReference>
<dbReference type="PROSITE" id="PS51257">
    <property type="entry name" value="PROKAR_LIPOPROTEIN"/>
    <property type="match status" value="1"/>
</dbReference>
<sequence>MRNSVVDPRMRRCSIALGMIVSMLAGCSMGGRDLSPDNNRQYEPVEKLRDKAPIQAPRELELTTHSTYVVEPGDALLIQPVDLESPVRLPNDQIVQPDGSIDLGKYGRLFVAGRPITEIELAIQQAVRMSEKNATKIDPGFIDVRIVSRVSKVYYVLGEVNTPGSFPIVGRETVLDALLVAGGVTDRASLENISLSRPTRPGMPRTVLPVLYPAIVQLGDTATNYQVQPGDRIFVPSKRFAEGWLGKKKHPAGSEPVPCPDPPNGSHKAKPDRSAESDDPLRSPVEFEPITEDAERGISLPKPANPPSANSASRMIPRGVSHEALPPPAAPVPHTEQPTVPPPQAAPPPRQPRPPLATLGKPKPAPESIGDSDWKP</sequence>
<evidence type="ECO:0000256" key="1">
    <source>
        <dbReference type="ARBA" id="ARBA00022729"/>
    </source>
</evidence>
<reference evidence="5" key="1">
    <citation type="submission" date="2019-04" db="EMBL/GenBank/DDBJ databases">
        <authorList>
            <consortium name="Science for Life Laboratories"/>
        </authorList>
    </citation>
    <scope>NUCLEOTIDE SEQUENCE</scope>
    <source>
        <strain evidence="5">MBLW1</strain>
    </source>
</reference>
<feature type="compositionally biased region" description="Pro residues" evidence="2">
    <location>
        <begin position="339"/>
        <end position="355"/>
    </location>
</feature>
<keyword evidence="1" id="KW-0732">Signal</keyword>
<dbReference type="InterPro" id="IPR049712">
    <property type="entry name" value="Poly_export"/>
</dbReference>
<dbReference type="EMBL" id="LR586016">
    <property type="protein sequence ID" value="VIP01298.1"/>
    <property type="molecule type" value="Genomic_DNA"/>
</dbReference>